<accession>A0A8K1FIY3</accession>
<feature type="region of interest" description="Disordered" evidence="6">
    <location>
        <begin position="233"/>
        <end position="261"/>
    </location>
</feature>
<evidence type="ECO:0000256" key="1">
    <source>
        <dbReference type="ARBA" id="ARBA00004127"/>
    </source>
</evidence>
<dbReference type="PANTHER" id="PTHR23510">
    <property type="entry name" value="INNER MEMBRANE TRANSPORT PROTEIN YAJR"/>
    <property type="match status" value="1"/>
</dbReference>
<sequence length="486" mass="53184">MVANAGTPNDVDLESSRALQVRVATNDASAIKHVTKVSLPNDEARRRERVRSWYAHIALISVAEFAAEASRGLVLPTLFSYCEELGGDLVFAGLLASLFSGGRFVSSLLFGWLSDRVSFKTMYHISAIFATLGSVLYILPYSPAIHSKTLLARSLALTSVFSTSPSSRRSTSSRTRSLLDSAASLAISMCKFGIEYFRFNRFTAPGYILIFLNLFTMAMNTYVYDESITRDDAPMSKTGTEREVDKSQAAGPPSNEQQQSTLSDRMVTIGIIVFIFQNFNARGILLVFETVNVPLYLRVTDQNSVGSVEAVSTTTEAATFYFAVGLLGLVSYAAVQLLRKRVSDEGFLPFGFFVLMVGNALLLALCFFMGPINEESTTPEPTKTSFDLFVISEIFVWSIGCPLTSAVVVSAFSNVLGTRPQGALMGLFGSSASISRMIMPFLPGVLPSWTWLFSVNLVLCGISMVVLGLYLRFLKQAFMDTRPAQH</sequence>
<feature type="transmembrane region" description="Helical" evidence="7">
    <location>
        <begin position="89"/>
        <end position="110"/>
    </location>
</feature>
<dbReference type="Proteomes" id="UP000794436">
    <property type="component" value="Unassembled WGS sequence"/>
</dbReference>
<feature type="transmembrane region" description="Helical" evidence="7">
    <location>
        <begin position="206"/>
        <end position="224"/>
    </location>
</feature>
<evidence type="ECO:0000256" key="6">
    <source>
        <dbReference type="SAM" id="MobiDB-lite"/>
    </source>
</evidence>
<keyword evidence="9" id="KW-1185">Reference proteome</keyword>
<feature type="transmembrane region" description="Helical" evidence="7">
    <location>
        <begin position="390"/>
        <end position="412"/>
    </location>
</feature>
<dbReference type="SUPFAM" id="SSF103473">
    <property type="entry name" value="MFS general substrate transporter"/>
    <property type="match status" value="1"/>
</dbReference>
<evidence type="ECO:0000256" key="4">
    <source>
        <dbReference type="ARBA" id="ARBA00022989"/>
    </source>
</evidence>
<dbReference type="GO" id="GO:0012505">
    <property type="term" value="C:endomembrane system"/>
    <property type="evidence" value="ECO:0007669"/>
    <property type="project" value="UniProtKB-SubCell"/>
</dbReference>
<name>A0A8K1FIY3_PYTOL</name>
<protein>
    <recommendedName>
        <fullName evidence="10">Major facilitator superfamily (MFS) profile domain-containing protein</fullName>
    </recommendedName>
</protein>
<dbReference type="PANTHER" id="PTHR23510:SF3">
    <property type="entry name" value="MAJOR FACILITATOR SUPERFAMILY DOMAIN-CONTAINING PROTEIN 8"/>
    <property type="match status" value="1"/>
</dbReference>
<feature type="transmembrane region" description="Helical" evidence="7">
    <location>
        <begin position="424"/>
        <end position="443"/>
    </location>
</feature>
<feature type="transmembrane region" description="Helical" evidence="7">
    <location>
        <begin position="53"/>
        <end position="69"/>
    </location>
</feature>
<dbReference type="AlphaFoldDB" id="A0A8K1FIY3"/>
<evidence type="ECO:0008006" key="10">
    <source>
        <dbReference type="Google" id="ProtNLM"/>
    </source>
</evidence>
<gene>
    <name evidence="8" type="ORF">Poli38472_005167</name>
</gene>
<dbReference type="OrthoDB" id="370281at2759"/>
<evidence type="ECO:0000256" key="5">
    <source>
        <dbReference type="ARBA" id="ARBA00023136"/>
    </source>
</evidence>
<evidence type="ECO:0000256" key="2">
    <source>
        <dbReference type="ARBA" id="ARBA00022448"/>
    </source>
</evidence>
<reference evidence="8" key="1">
    <citation type="submission" date="2019-03" db="EMBL/GenBank/DDBJ databases">
        <title>Long read genome sequence of the mycoparasitic Pythium oligandrum ATCC 38472 isolated from sugarbeet rhizosphere.</title>
        <authorList>
            <person name="Gaulin E."/>
        </authorList>
    </citation>
    <scope>NUCLEOTIDE SEQUENCE</scope>
    <source>
        <strain evidence="8">ATCC 38472_TT</strain>
    </source>
</reference>
<proteinExistence type="predicted"/>
<keyword evidence="3 7" id="KW-0812">Transmembrane</keyword>
<dbReference type="EMBL" id="SPLM01000073">
    <property type="protein sequence ID" value="TMW62549.1"/>
    <property type="molecule type" value="Genomic_DNA"/>
</dbReference>
<organism evidence="8 9">
    <name type="scientific">Pythium oligandrum</name>
    <name type="common">Mycoparasitic fungus</name>
    <dbReference type="NCBI Taxonomy" id="41045"/>
    <lineage>
        <taxon>Eukaryota</taxon>
        <taxon>Sar</taxon>
        <taxon>Stramenopiles</taxon>
        <taxon>Oomycota</taxon>
        <taxon>Peronosporomycetes</taxon>
        <taxon>Pythiales</taxon>
        <taxon>Pythiaceae</taxon>
        <taxon>Pythium</taxon>
    </lineage>
</organism>
<feature type="transmembrane region" description="Helical" evidence="7">
    <location>
        <begin position="267"/>
        <end position="288"/>
    </location>
</feature>
<keyword evidence="4 7" id="KW-1133">Transmembrane helix</keyword>
<comment type="subcellular location">
    <subcellularLocation>
        <location evidence="1">Endomembrane system</location>
        <topology evidence="1">Multi-pass membrane protein</topology>
    </subcellularLocation>
</comment>
<feature type="compositionally biased region" description="Basic and acidic residues" evidence="6">
    <location>
        <begin position="233"/>
        <end position="246"/>
    </location>
</feature>
<feature type="transmembrane region" description="Helical" evidence="7">
    <location>
        <begin position="122"/>
        <end position="139"/>
    </location>
</feature>
<evidence type="ECO:0000256" key="3">
    <source>
        <dbReference type="ARBA" id="ARBA00022692"/>
    </source>
</evidence>
<dbReference type="InterPro" id="IPR036259">
    <property type="entry name" value="MFS_trans_sf"/>
</dbReference>
<feature type="transmembrane region" description="Helical" evidence="7">
    <location>
        <begin position="347"/>
        <end position="370"/>
    </location>
</feature>
<comment type="caution">
    <text evidence="8">The sequence shown here is derived from an EMBL/GenBank/DDBJ whole genome shotgun (WGS) entry which is preliminary data.</text>
</comment>
<evidence type="ECO:0000313" key="8">
    <source>
        <dbReference type="EMBL" id="TMW62549.1"/>
    </source>
</evidence>
<feature type="transmembrane region" description="Helical" evidence="7">
    <location>
        <begin position="449"/>
        <end position="471"/>
    </location>
</feature>
<keyword evidence="2" id="KW-0813">Transport</keyword>
<feature type="transmembrane region" description="Helical" evidence="7">
    <location>
        <begin position="318"/>
        <end position="335"/>
    </location>
</feature>
<evidence type="ECO:0000313" key="9">
    <source>
        <dbReference type="Proteomes" id="UP000794436"/>
    </source>
</evidence>
<evidence type="ECO:0000256" key="7">
    <source>
        <dbReference type="SAM" id="Phobius"/>
    </source>
</evidence>
<dbReference type="Gene3D" id="1.20.1250.20">
    <property type="entry name" value="MFS general substrate transporter like domains"/>
    <property type="match status" value="1"/>
</dbReference>
<dbReference type="InterPro" id="IPR051068">
    <property type="entry name" value="MFS_Domain-Containing_Protein"/>
</dbReference>
<keyword evidence="5 7" id="KW-0472">Membrane</keyword>